<organism evidence="1 2">
    <name type="scientific">Citrus sinensis</name>
    <name type="common">Sweet orange</name>
    <name type="synonym">Citrus aurantium var. sinensis</name>
    <dbReference type="NCBI Taxonomy" id="2711"/>
    <lineage>
        <taxon>Eukaryota</taxon>
        <taxon>Viridiplantae</taxon>
        <taxon>Streptophyta</taxon>
        <taxon>Embryophyta</taxon>
        <taxon>Tracheophyta</taxon>
        <taxon>Spermatophyta</taxon>
        <taxon>Magnoliopsida</taxon>
        <taxon>eudicotyledons</taxon>
        <taxon>Gunneridae</taxon>
        <taxon>Pentapetalae</taxon>
        <taxon>rosids</taxon>
        <taxon>malvids</taxon>
        <taxon>Sapindales</taxon>
        <taxon>Rutaceae</taxon>
        <taxon>Aurantioideae</taxon>
        <taxon>Citrus</taxon>
    </lineage>
</organism>
<dbReference type="Proteomes" id="UP000829398">
    <property type="component" value="Chromosome 1"/>
</dbReference>
<evidence type="ECO:0000313" key="1">
    <source>
        <dbReference type="EMBL" id="KAH9800699.1"/>
    </source>
</evidence>
<name>A0ACB8NRF8_CITSI</name>
<accession>A0ACB8NRF8</accession>
<sequence>MKEVHAHILRLLGSRMVVVAVFLAFTVASIMVLSIKVEPGLEQHIVLPRYSYLQYLRVDPSLYFVVNNYNYILESRHTNKLCSIRRCDSSSHLNKISRASLIPELGHIAFGCCQKFVNGTYCPPDDKPPCRSPDDEEPCGVGVVCKDCTMKKLSWLMHYHLLNCAKDGHEACFSRVDLNVFYIFFQQYLDIWRINFVNIAIALAGAIFIVFLIITSSSSFILLVLVMMVNDLLVAVEFCVHMVHAFLLVLLSYENRDQRAQKALSTMNGIKIVSILVYYLQVFLALIIIGFLHGLVFLPVILSLFYPSSGHIIIRKAAS</sequence>
<evidence type="ECO:0000313" key="2">
    <source>
        <dbReference type="Proteomes" id="UP000829398"/>
    </source>
</evidence>
<dbReference type="EMBL" id="CM039170">
    <property type="protein sequence ID" value="KAH9800699.1"/>
    <property type="molecule type" value="Genomic_DNA"/>
</dbReference>
<proteinExistence type="predicted"/>
<reference evidence="2" key="1">
    <citation type="journal article" date="2023" name="Hortic. Res.">
        <title>A chromosome-level phased genome enabling allele-level studies in sweet orange: a case study on citrus Huanglongbing tolerance.</title>
        <authorList>
            <person name="Wu B."/>
            <person name="Yu Q."/>
            <person name="Deng Z."/>
            <person name="Duan Y."/>
            <person name="Luo F."/>
            <person name="Gmitter F. Jr."/>
        </authorList>
    </citation>
    <scope>NUCLEOTIDE SEQUENCE [LARGE SCALE GENOMIC DNA]</scope>
    <source>
        <strain evidence="2">cv. Valencia</strain>
    </source>
</reference>
<comment type="caution">
    <text evidence="1">The sequence shown here is derived from an EMBL/GenBank/DDBJ whole genome shotgun (WGS) entry which is preliminary data.</text>
</comment>
<keyword evidence="2" id="KW-1185">Reference proteome</keyword>
<protein>
    <submittedName>
        <fullName evidence="1">SSD domain-containing protein</fullName>
    </submittedName>
</protein>
<gene>
    <name evidence="1" type="ORF">KPL71_000769</name>
</gene>